<dbReference type="Proteomes" id="UP000094869">
    <property type="component" value="Unassembled WGS sequence"/>
</dbReference>
<evidence type="ECO:0000259" key="14">
    <source>
        <dbReference type="PROSITE" id="PS51352"/>
    </source>
</evidence>
<sequence>MLETGIKAPEFTLKNQDGEEVSLKDFLGKKVILYFYPKDNTPGCTTQACSFGDMYPQIREKGAVVLGVSKDSVASHKKFADKYGLPFTLLSDPELEVIQKYDVWQEKNMYGKKVMGVVRSTYLIDEEGIIKEAFAKVKPGENAAQMLETL</sequence>
<keyword evidence="6" id="KW-0560">Oxidoreductase</keyword>
<keyword evidence="8" id="KW-0676">Redox-active center</keyword>
<evidence type="ECO:0000256" key="12">
    <source>
        <dbReference type="ARBA" id="ARBA00049091"/>
    </source>
</evidence>
<evidence type="ECO:0000256" key="1">
    <source>
        <dbReference type="ARBA" id="ARBA00003330"/>
    </source>
</evidence>
<comment type="catalytic activity">
    <reaction evidence="12">
        <text>a hydroperoxide + [thioredoxin]-dithiol = an alcohol + [thioredoxin]-disulfide + H2O</text>
        <dbReference type="Rhea" id="RHEA:62620"/>
        <dbReference type="Rhea" id="RHEA-COMP:10698"/>
        <dbReference type="Rhea" id="RHEA-COMP:10700"/>
        <dbReference type="ChEBI" id="CHEBI:15377"/>
        <dbReference type="ChEBI" id="CHEBI:29950"/>
        <dbReference type="ChEBI" id="CHEBI:30879"/>
        <dbReference type="ChEBI" id="CHEBI:35924"/>
        <dbReference type="ChEBI" id="CHEBI:50058"/>
        <dbReference type="EC" id="1.11.1.24"/>
    </reaction>
</comment>
<dbReference type="PIRSF" id="PIRSF000239">
    <property type="entry name" value="AHPC"/>
    <property type="match status" value="1"/>
</dbReference>
<dbReference type="PANTHER" id="PTHR42801:SF4">
    <property type="entry name" value="AHPC_TSA FAMILY PROTEIN"/>
    <property type="match status" value="1"/>
</dbReference>
<evidence type="ECO:0000256" key="9">
    <source>
        <dbReference type="ARBA" id="ARBA00032824"/>
    </source>
</evidence>
<dbReference type="InterPro" id="IPR000866">
    <property type="entry name" value="AhpC/TSA"/>
</dbReference>
<dbReference type="CDD" id="cd03017">
    <property type="entry name" value="PRX_BCP"/>
    <property type="match status" value="1"/>
</dbReference>
<dbReference type="EMBL" id="MEHD01000014">
    <property type="protein sequence ID" value="ODR59743.1"/>
    <property type="molecule type" value="Genomic_DNA"/>
</dbReference>
<dbReference type="FunFam" id="3.40.30.10:FF:000007">
    <property type="entry name" value="Thioredoxin-dependent thiol peroxidase"/>
    <property type="match status" value="1"/>
</dbReference>
<dbReference type="GO" id="GO:0008379">
    <property type="term" value="F:thioredoxin peroxidase activity"/>
    <property type="evidence" value="ECO:0007669"/>
    <property type="project" value="TreeGrafter"/>
</dbReference>
<name>A0A1E3UDA0_9FIRM</name>
<gene>
    <name evidence="15" type="ORF">BEI59_21625</name>
    <name evidence="16" type="ORF">BEI63_06175</name>
</gene>
<evidence type="ECO:0000313" key="16">
    <source>
        <dbReference type="EMBL" id="ODR59743.1"/>
    </source>
</evidence>
<comment type="caution">
    <text evidence="15">The sequence shown here is derived from an EMBL/GenBank/DDBJ whole genome shotgun (WGS) entry which is preliminary data.</text>
</comment>
<dbReference type="EC" id="1.11.1.24" evidence="3"/>
<dbReference type="NCBIfam" id="NF006960">
    <property type="entry name" value="PRK09437.1"/>
    <property type="match status" value="1"/>
</dbReference>
<evidence type="ECO:0000313" key="18">
    <source>
        <dbReference type="Proteomes" id="UP000094869"/>
    </source>
</evidence>
<reference evidence="15 17" key="2">
    <citation type="submission" date="2016-08" db="EMBL/GenBank/DDBJ databases">
        <authorList>
            <person name="Seilhamer J.J."/>
        </authorList>
    </citation>
    <scope>NUCLEOTIDE SEQUENCE [LARGE SCALE GENOMIC DNA]</scope>
    <source>
        <strain evidence="15 17">NML150140-1</strain>
    </source>
</reference>
<dbReference type="InterPro" id="IPR036249">
    <property type="entry name" value="Thioredoxin-like_sf"/>
</dbReference>
<dbReference type="OrthoDB" id="9812811at2"/>
<reference evidence="16 18" key="1">
    <citation type="submission" date="2016-08" db="EMBL/GenBank/DDBJ databases">
        <title>Characterization of Isolates of Eisenbergiella tayi Derived from Blood Cultures, Using Whole Genome Sequencing.</title>
        <authorList>
            <person name="Bernier A.-M."/>
            <person name="Burdz T."/>
            <person name="Wiebe D."/>
            <person name="Bernard K."/>
        </authorList>
    </citation>
    <scope>NUCLEOTIDE SEQUENCE [LARGE SCALE GENOMIC DNA]</scope>
    <source>
        <strain evidence="16 18">NML120146</strain>
    </source>
</reference>
<evidence type="ECO:0000256" key="13">
    <source>
        <dbReference type="PIRSR" id="PIRSR000239-1"/>
    </source>
</evidence>
<keyword evidence="7" id="KW-1015">Disulfide bond</keyword>
<dbReference type="RefSeq" id="WP_044971404.1">
    <property type="nucleotide sequence ID" value="NZ_DBFYTW010000143.1"/>
</dbReference>
<keyword evidence="5" id="KW-0049">Antioxidant</keyword>
<comment type="function">
    <text evidence="1">Thiol-specific peroxidase that catalyzes the reduction of hydrogen peroxide and organic hydroperoxides to water and alcohols, respectively. Plays a role in cell protection against oxidative stress by detoxifying peroxides and as sensor of hydrogen peroxide-mediated signaling events.</text>
</comment>
<organism evidence="15 17">
    <name type="scientific">Eisenbergiella tayi</name>
    <dbReference type="NCBI Taxonomy" id="1432052"/>
    <lineage>
        <taxon>Bacteria</taxon>
        <taxon>Bacillati</taxon>
        <taxon>Bacillota</taxon>
        <taxon>Clostridia</taxon>
        <taxon>Lachnospirales</taxon>
        <taxon>Lachnospiraceae</taxon>
        <taxon>Eisenbergiella</taxon>
    </lineage>
</organism>
<dbReference type="Proteomes" id="UP000094271">
    <property type="component" value="Unassembled WGS sequence"/>
</dbReference>
<evidence type="ECO:0000256" key="8">
    <source>
        <dbReference type="ARBA" id="ARBA00023284"/>
    </source>
</evidence>
<evidence type="ECO:0000256" key="5">
    <source>
        <dbReference type="ARBA" id="ARBA00022862"/>
    </source>
</evidence>
<evidence type="ECO:0000313" key="15">
    <source>
        <dbReference type="EMBL" id="ODR47971.1"/>
    </source>
</evidence>
<dbReference type="InterPro" id="IPR013766">
    <property type="entry name" value="Thioredoxin_domain"/>
</dbReference>
<evidence type="ECO:0000256" key="4">
    <source>
        <dbReference type="ARBA" id="ARBA00022559"/>
    </source>
</evidence>
<comment type="similarity">
    <text evidence="10">Belongs to the peroxiredoxin family. BCP/PrxQ subfamily.</text>
</comment>
<evidence type="ECO:0000313" key="17">
    <source>
        <dbReference type="Proteomes" id="UP000094271"/>
    </source>
</evidence>
<dbReference type="Pfam" id="PF00578">
    <property type="entry name" value="AhpC-TSA"/>
    <property type="match status" value="1"/>
</dbReference>
<dbReference type="Gene3D" id="3.40.30.10">
    <property type="entry name" value="Glutaredoxin"/>
    <property type="match status" value="1"/>
</dbReference>
<evidence type="ECO:0000256" key="11">
    <source>
        <dbReference type="ARBA" id="ARBA00041373"/>
    </source>
</evidence>
<evidence type="ECO:0000256" key="7">
    <source>
        <dbReference type="ARBA" id="ARBA00023157"/>
    </source>
</evidence>
<dbReference type="PANTHER" id="PTHR42801">
    <property type="entry name" value="THIOREDOXIN-DEPENDENT PEROXIDE REDUCTASE"/>
    <property type="match status" value="1"/>
</dbReference>
<dbReference type="InterPro" id="IPR024706">
    <property type="entry name" value="Peroxiredoxin_AhpC-typ"/>
</dbReference>
<dbReference type="InterPro" id="IPR050924">
    <property type="entry name" value="Peroxiredoxin_BCP/PrxQ"/>
</dbReference>
<evidence type="ECO:0000256" key="6">
    <source>
        <dbReference type="ARBA" id="ARBA00023002"/>
    </source>
</evidence>
<dbReference type="GO" id="GO:0005737">
    <property type="term" value="C:cytoplasm"/>
    <property type="evidence" value="ECO:0007669"/>
    <property type="project" value="TreeGrafter"/>
</dbReference>
<feature type="domain" description="Thioredoxin" evidence="14">
    <location>
        <begin position="2"/>
        <end position="150"/>
    </location>
</feature>
<comment type="subunit">
    <text evidence="2">Monomer.</text>
</comment>
<keyword evidence="4" id="KW-0575">Peroxidase</keyword>
<dbReference type="PROSITE" id="PS51352">
    <property type="entry name" value="THIOREDOXIN_2"/>
    <property type="match status" value="1"/>
</dbReference>
<protein>
    <recommendedName>
        <fullName evidence="3">thioredoxin-dependent peroxiredoxin</fullName>
        <ecNumber evidence="3">1.11.1.24</ecNumber>
    </recommendedName>
    <alternativeName>
        <fullName evidence="11">Bacterioferritin comigratory protein</fullName>
    </alternativeName>
    <alternativeName>
        <fullName evidence="9">Thioredoxin peroxidase</fullName>
    </alternativeName>
</protein>
<proteinExistence type="inferred from homology"/>
<dbReference type="GO" id="GO:0034599">
    <property type="term" value="P:cellular response to oxidative stress"/>
    <property type="evidence" value="ECO:0007669"/>
    <property type="project" value="TreeGrafter"/>
</dbReference>
<accession>A0A1E3UDA0</accession>
<evidence type="ECO:0000256" key="10">
    <source>
        <dbReference type="ARBA" id="ARBA00038489"/>
    </source>
</evidence>
<keyword evidence="18" id="KW-1185">Reference proteome</keyword>
<dbReference type="SUPFAM" id="SSF52833">
    <property type="entry name" value="Thioredoxin-like"/>
    <property type="match status" value="1"/>
</dbReference>
<dbReference type="GO" id="GO:0045454">
    <property type="term" value="P:cell redox homeostasis"/>
    <property type="evidence" value="ECO:0007669"/>
    <property type="project" value="TreeGrafter"/>
</dbReference>
<evidence type="ECO:0000256" key="3">
    <source>
        <dbReference type="ARBA" id="ARBA00013017"/>
    </source>
</evidence>
<feature type="active site" description="Cysteine sulfenic acid (-SOH) intermediate; for peroxidase activity" evidence="13">
    <location>
        <position position="44"/>
    </location>
</feature>
<evidence type="ECO:0000256" key="2">
    <source>
        <dbReference type="ARBA" id="ARBA00011245"/>
    </source>
</evidence>
<dbReference type="EMBL" id="MEHA01000018">
    <property type="protein sequence ID" value="ODR47971.1"/>
    <property type="molecule type" value="Genomic_DNA"/>
</dbReference>
<dbReference type="AlphaFoldDB" id="A0A1E3UDA0"/>